<name>A0AC61SAD5_9EURY</name>
<gene>
    <name evidence="1" type="ORF">C5S46_05905</name>
</gene>
<evidence type="ECO:0000313" key="1">
    <source>
        <dbReference type="EMBL" id="TKY91419.1"/>
    </source>
</evidence>
<comment type="caution">
    <text evidence="1">The sequence shown here is derived from an EMBL/GenBank/DDBJ whole genome shotgun (WGS) entry which is preliminary data.</text>
</comment>
<proteinExistence type="predicted"/>
<dbReference type="EMBL" id="QYBA01000198">
    <property type="protein sequence ID" value="TKY91419.1"/>
    <property type="molecule type" value="Genomic_DNA"/>
</dbReference>
<accession>A0AC61SAD5</accession>
<dbReference type="Proteomes" id="UP000315423">
    <property type="component" value="Unassembled WGS sequence"/>
</dbReference>
<keyword evidence="1" id="KW-0808">Transferase</keyword>
<organism evidence="1 2">
    <name type="scientific">Candidatus Methanomarinus sp</name>
    <dbReference type="NCBI Taxonomy" id="3386244"/>
    <lineage>
        <taxon>Archaea</taxon>
        <taxon>Methanobacteriati</taxon>
        <taxon>Methanobacteriota</taxon>
        <taxon>Stenosarchaea group</taxon>
        <taxon>Methanomicrobia</taxon>
        <taxon>Methanosarcinales</taxon>
        <taxon>ANME-2 cluster</taxon>
        <taxon>Candidatus Methanocomedenaceae</taxon>
        <taxon>Candidatus Methanomarinus</taxon>
    </lineage>
</organism>
<protein>
    <submittedName>
        <fullName evidence="1">FAD:protein FMN transferase</fullName>
    </submittedName>
</protein>
<sequence length="345" mass="37612">MRVEKKTLFIQLLTIILITSIISITGCITNTQDPQEPDNINKTQELQQTRQAMGTIVTIKIIGPKASSQSALDEAFDEISTIEDTTSPYKQDSEISRLNKEGYINGASPDLLFLIERSINYGTLSNGAFDITIQPVLDLWKTKISAGEYPDKEEINKTLTLVNYSNITINNDTIAFNMHGMAVTLGGIAKGYAVDRAVSVLKEEGYLSGLVNAGGDGMYFGTGQDGSNWRVGLVNPDNKSESIVILNISDMAVATSGNYERYFNESARLSHISDPRDGYSCQSLISATIIATSAMEADTLATTIFVLGPVDGIELIERIETVECLLITSDRNIIRSSGFSSYETV</sequence>
<reference evidence="1" key="1">
    <citation type="submission" date="2018-09" db="EMBL/GenBank/DDBJ databases">
        <title>A genomic encyclopedia of anaerobic methanotrophic archaea.</title>
        <authorList>
            <person name="Skennerton C.T."/>
            <person name="Chadwick G.L."/>
            <person name="Laso-Perez R."/>
            <person name="Leu A.O."/>
            <person name="Speth D.R."/>
            <person name="Yu H."/>
            <person name="Morgan-Lang C."/>
            <person name="Hatzenpichler R."/>
            <person name="Goudeau D."/>
            <person name="Malmstrom R."/>
            <person name="Woyke T."/>
            <person name="Hallam S."/>
            <person name="Tyson G.W."/>
            <person name="Wegener G."/>
            <person name="Boetius A."/>
            <person name="Orphan V.J."/>
        </authorList>
    </citation>
    <scope>NUCLEOTIDE SEQUENCE</scope>
    <source>
        <strain evidence="1">CONS3730D10UFb2</strain>
    </source>
</reference>
<evidence type="ECO:0000313" key="2">
    <source>
        <dbReference type="Proteomes" id="UP000315423"/>
    </source>
</evidence>